<accession>A0A5C7F6C4</accession>
<dbReference type="EMBL" id="CP144914">
    <property type="protein sequence ID" value="WWD79606.1"/>
    <property type="molecule type" value="Genomic_DNA"/>
</dbReference>
<evidence type="ECO:0000313" key="3">
    <source>
        <dbReference type="EMBL" id="WWD79606.1"/>
    </source>
</evidence>
<gene>
    <name evidence="3" type="ORF">FTX54_014580</name>
</gene>
<dbReference type="Pfam" id="PF11181">
    <property type="entry name" value="YflT"/>
    <property type="match status" value="1"/>
</dbReference>
<feature type="domain" description="General stress protein 17M-like" evidence="2">
    <location>
        <begin position="4"/>
        <end position="111"/>
    </location>
</feature>
<dbReference type="KEGG" id="ahal:FTX54_014580"/>
<feature type="region of interest" description="Disordered" evidence="1">
    <location>
        <begin position="119"/>
        <end position="198"/>
    </location>
</feature>
<dbReference type="AlphaFoldDB" id="A0A5C7F6C4"/>
<proteinExistence type="predicted"/>
<feature type="compositionally biased region" description="Basic and acidic residues" evidence="1">
    <location>
        <begin position="119"/>
        <end position="129"/>
    </location>
</feature>
<dbReference type="OrthoDB" id="2836743at2"/>
<feature type="compositionally biased region" description="Acidic residues" evidence="1">
    <location>
        <begin position="175"/>
        <end position="185"/>
    </location>
</feature>
<feature type="compositionally biased region" description="Basic and acidic residues" evidence="1">
    <location>
        <begin position="163"/>
        <end position="174"/>
    </location>
</feature>
<evidence type="ECO:0000259" key="2">
    <source>
        <dbReference type="Pfam" id="PF11181"/>
    </source>
</evidence>
<feature type="compositionally biased region" description="Basic and acidic residues" evidence="1">
    <location>
        <begin position="186"/>
        <end position="198"/>
    </location>
</feature>
<protein>
    <submittedName>
        <fullName evidence="3">General stress protein</fullName>
    </submittedName>
</protein>
<sequence>MTRVVGMYEEKEQMVEEIKRLQQEGIDPKNVTVVLSREGHRTVFADDLFPGITLEKIDTEHTGESGWVAKMKEKLNLKQEKARKEEGEETLVEAGVSDEDAEKYRSGVEDGRMVLLVEDGVKISPEGRGDTATTSEQMGSAADIVDEAPPAPEPAEETETDDPEKAERAKKQEEVVDENQQDLADESPKAETDNEKHK</sequence>
<dbReference type="Proteomes" id="UP000321816">
    <property type="component" value="Chromosome"/>
</dbReference>
<feature type="compositionally biased region" description="Acidic residues" evidence="1">
    <location>
        <begin position="87"/>
        <end position="101"/>
    </location>
</feature>
<dbReference type="RefSeq" id="WP_147803729.1">
    <property type="nucleotide sequence ID" value="NZ_CP144914.1"/>
</dbReference>
<evidence type="ECO:0000313" key="4">
    <source>
        <dbReference type="Proteomes" id="UP000321816"/>
    </source>
</evidence>
<name>A0A5C7F6C4_9BACI</name>
<feature type="region of interest" description="Disordered" evidence="1">
    <location>
        <begin position="80"/>
        <end position="105"/>
    </location>
</feature>
<evidence type="ECO:0000256" key="1">
    <source>
        <dbReference type="SAM" id="MobiDB-lite"/>
    </source>
</evidence>
<organism evidence="3 4">
    <name type="scientific">Alkalicoccus halolimnae</name>
    <dbReference type="NCBI Taxonomy" id="1667239"/>
    <lineage>
        <taxon>Bacteria</taxon>
        <taxon>Bacillati</taxon>
        <taxon>Bacillota</taxon>
        <taxon>Bacilli</taxon>
        <taxon>Bacillales</taxon>
        <taxon>Bacillaceae</taxon>
        <taxon>Alkalicoccus</taxon>
    </lineage>
</organism>
<reference evidence="3 4" key="1">
    <citation type="submission" date="2024-01" db="EMBL/GenBank/DDBJ databases">
        <title>Complete Genome Sequence of Alkalicoccus halolimnae BZ-SZ-XJ29T, a Moderately Halophilic Bacterium Isolated from a Salt Lake.</title>
        <authorList>
            <person name="Zhao B."/>
        </authorList>
    </citation>
    <scope>NUCLEOTIDE SEQUENCE [LARGE SCALE GENOMIC DNA]</scope>
    <source>
        <strain evidence="3 4">BZ-SZ-XJ29</strain>
    </source>
</reference>
<dbReference type="InterPro" id="IPR025889">
    <property type="entry name" value="GSP17M-like_dom"/>
</dbReference>
<keyword evidence="4" id="KW-1185">Reference proteome</keyword>